<keyword evidence="2" id="KW-1185">Reference proteome</keyword>
<comment type="caution">
    <text evidence="1">The sequence shown here is derived from an EMBL/GenBank/DDBJ whole genome shotgun (WGS) entry which is preliminary data.</text>
</comment>
<dbReference type="Proteomes" id="UP000789570">
    <property type="component" value="Unassembled WGS sequence"/>
</dbReference>
<dbReference type="EMBL" id="CAJVPQ010000129">
    <property type="protein sequence ID" value="CAG8448915.1"/>
    <property type="molecule type" value="Genomic_DNA"/>
</dbReference>
<gene>
    <name evidence="1" type="ORF">FCALED_LOCUS1098</name>
</gene>
<accession>A0A9N8YRZ1</accession>
<reference evidence="1" key="1">
    <citation type="submission" date="2021-06" db="EMBL/GenBank/DDBJ databases">
        <authorList>
            <person name="Kallberg Y."/>
            <person name="Tangrot J."/>
            <person name="Rosling A."/>
        </authorList>
    </citation>
    <scope>NUCLEOTIDE SEQUENCE</scope>
    <source>
        <strain evidence="1">UK204</strain>
    </source>
</reference>
<organism evidence="1 2">
    <name type="scientific">Funneliformis caledonium</name>
    <dbReference type="NCBI Taxonomy" id="1117310"/>
    <lineage>
        <taxon>Eukaryota</taxon>
        <taxon>Fungi</taxon>
        <taxon>Fungi incertae sedis</taxon>
        <taxon>Mucoromycota</taxon>
        <taxon>Glomeromycotina</taxon>
        <taxon>Glomeromycetes</taxon>
        <taxon>Glomerales</taxon>
        <taxon>Glomeraceae</taxon>
        <taxon>Funneliformis</taxon>
    </lineage>
</organism>
<evidence type="ECO:0000313" key="1">
    <source>
        <dbReference type="EMBL" id="CAG8448915.1"/>
    </source>
</evidence>
<sequence length="46" mass="5070">MKIDALLANEEDTWPKIAIQPLTDPIHTAPALTFNNRQPPFGPTGQ</sequence>
<evidence type="ECO:0000313" key="2">
    <source>
        <dbReference type="Proteomes" id="UP000789570"/>
    </source>
</evidence>
<name>A0A9N8YRZ1_9GLOM</name>
<dbReference type="AlphaFoldDB" id="A0A9N8YRZ1"/>
<protein>
    <submittedName>
        <fullName evidence="1">15602_t:CDS:1</fullName>
    </submittedName>
</protein>
<proteinExistence type="predicted"/>